<evidence type="ECO:0000313" key="3">
    <source>
        <dbReference type="EMBL" id="QFZ84542.1"/>
    </source>
</evidence>
<feature type="region of interest" description="Disordered" evidence="1">
    <location>
        <begin position="28"/>
        <end position="113"/>
    </location>
</feature>
<feature type="signal peptide" evidence="2">
    <location>
        <begin position="1"/>
        <end position="21"/>
    </location>
</feature>
<feature type="compositionally biased region" description="Low complexity" evidence="1">
    <location>
        <begin position="42"/>
        <end position="57"/>
    </location>
</feature>
<feature type="chain" id="PRO_5024876032" description="DUF4148 domain-containing protein" evidence="2">
    <location>
        <begin position="22"/>
        <end position="113"/>
    </location>
</feature>
<evidence type="ECO:0000256" key="1">
    <source>
        <dbReference type="SAM" id="MobiDB-lite"/>
    </source>
</evidence>
<evidence type="ECO:0008006" key="5">
    <source>
        <dbReference type="Google" id="ProtNLM"/>
    </source>
</evidence>
<reference evidence="3 4" key="1">
    <citation type="submission" date="2019-10" db="EMBL/GenBank/DDBJ databases">
        <title>Complete genome sequence of Variovorax paradoxus 5C-2.</title>
        <authorList>
            <person name="Gogoleva N.E."/>
            <person name="Balkin A.S."/>
        </authorList>
    </citation>
    <scope>NUCLEOTIDE SEQUENCE [LARGE SCALE GENOMIC DNA]</scope>
    <source>
        <strain evidence="3 4">5C-2</strain>
    </source>
</reference>
<evidence type="ECO:0000256" key="2">
    <source>
        <dbReference type="SAM" id="SignalP"/>
    </source>
</evidence>
<dbReference type="AlphaFoldDB" id="A0A5Q0M828"/>
<gene>
    <name evidence="3" type="ORF">GFK26_18105</name>
</gene>
<dbReference type="EMBL" id="CP045644">
    <property type="protein sequence ID" value="QFZ84542.1"/>
    <property type="molecule type" value="Genomic_DNA"/>
</dbReference>
<accession>A0A5Q0M828</accession>
<proteinExistence type="predicted"/>
<organism evidence="3 4">
    <name type="scientific">Variovorax paradoxus</name>
    <dbReference type="NCBI Taxonomy" id="34073"/>
    <lineage>
        <taxon>Bacteria</taxon>
        <taxon>Pseudomonadati</taxon>
        <taxon>Pseudomonadota</taxon>
        <taxon>Betaproteobacteria</taxon>
        <taxon>Burkholderiales</taxon>
        <taxon>Comamonadaceae</taxon>
        <taxon>Variovorax</taxon>
    </lineage>
</organism>
<dbReference type="Proteomes" id="UP000326780">
    <property type="component" value="Chromosome"/>
</dbReference>
<keyword evidence="2" id="KW-0732">Signal</keyword>
<protein>
    <recommendedName>
        <fullName evidence="5">DUF4148 domain-containing protein</fullName>
    </recommendedName>
</protein>
<dbReference type="RefSeq" id="WP_153283161.1">
    <property type="nucleotide sequence ID" value="NZ_CP045644.1"/>
</dbReference>
<sequence length="113" mass="11267">MKLATCFISIAALLTPFSTHADGSVAKRNAQNKAAQSGGGSSTSAKSSGSISQGSPGNPYGWTVSGGGMATEHVNSPEAAKASMEAREARGATYSAADKAKIGAGYDPTAQDK</sequence>
<name>A0A5Q0M828_VARPD</name>
<evidence type="ECO:0000313" key="4">
    <source>
        <dbReference type="Proteomes" id="UP000326780"/>
    </source>
</evidence>